<protein>
    <submittedName>
        <fullName evidence="2">Uncharacterized protein</fullName>
    </submittedName>
</protein>
<keyword evidence="3" id="KW-1185">Reference proteome</keyword>
<comment type="caution">
    <text evidence="2">The sequence shown here is derived from an EMBL/GenBank/DDBJ whole genome shotgun (WGS) entry which is preliminary data.</text>
</comment>
<feature type="compositionally biased region" description="Basic and acidic residues" evidence="1">
    <location>
        <begin position="49"/>
        <end position="60"/>
    </location>
</feature>
<feature type="region of interest" description="Disordered" evidence="1">
    <location>
        <begin position="35"/>
        <end position="72"/>
    </location>
</feature>
<sequence length="110" mass="11542">MGCSSQWGLVSTVSKVSLMSTRTVCKDRTQKDNKAVAAVRKSGPPRVTEYQEGKVGHDPGARPPSTGGGFRTAGCGPLNRSNCLICEIEEKGGRSGVCIAIPYPRTSGAM</sequence>
<name>A0A6B0S800_9CETA</name>
<organism evidence="2 3">
    <name type="scientific">Bos mutus</name>
    <name type="common">wild yak</name>
    <dbReference type="NCBI Taxonomy" id="72004"/>
    <lineage>
        <taxon>Eukaryota</taxon>
        <taxon>Metazoa</taxon>
        <taxon>Chordata</taxon>
        <taxon>Craniata</taxon>
        <taxon>Vertebrata</taxon>
        <taxon>Euteleostomi</taxon>
        <taxon>Mammalia</taxon>
        <taxon>Eutheria</taxon>
        <taxon>Laurasiatheria</taxon>
        <taxon>Artiodactyla</taxon>
        <taxon>Ruminantia</taxon>
        <taxon>Pecora</taxon>
        <taxon>Bovidae</taxon>
        <taxon>Bovinae</taxon>
        <taxon>Bos</taxon>
    </lineage>
</organism>
<dbReference type="EMBL" id="VBQZ03000221">
    <property type="protein sequence ID" value="MXQ98180.1"/>
    <property type="molecule type" value="Genomic_DNA"/>
</dbReference>
<gene>
    <name evidence="2" type="ORF">E5288_WYG020471</name>
</gene>
<accession>A0A6B0S800</accession>
<dbReference type="Proteomes" id="UP000322234">
    <property type="component" value="Unassembled WGS sequence"/>
</dbReference>
<proteinExistence type="predicted"/>
<evidence type="ECO:0000313" key="2">
    <source>
        <dbReference type="EMBL" id="MXQ98180.1"/>
    </source>
</evidence>
<evidence type="ECO:0000256" key="1">
    <source>
        <dbReference type="SAM" id="MobiDB-lite"/>
    </source>
</evidence>
<dbReference type="AlphaFoldDB" id="A0A6B0S800"/>
<evidence type="ECO:0000313" key="3">
    <source>
        <dbReference type="Proteomes" id="UP000322234"/>
    </source>
</evidence>
<reference evidence="2" key="1">
    <citation type="submission" date="2019-10" db="EMBL/GenBank/DDBJ databases">
        <title>The sequence and de novo assembly of the wild yak genome.</title>
        <authorList>
            <person name="Liu Y."/>
        </authorList>
    </citation>
    <scope>NUCLEOTIDE SEQUENCE [LARGE SCALE GENOMIC DNA]</scope>
    <source>
        <strain evidence="2">WY2019</strain>
    </source>
</reference>